<accession>A0A4P9K584</accession>
<proteinExistence type="predicted"/>
<dbReference type="RefSeq" id="WP_138564831.1">
    <property type="nucleotide sequence ID" value="NZ_CP040602.1"/>
</dbReference>
<sequence length="107" mass="12045">MDIKSPSFNASSIAQNAFKQDEKALTAYSDHINASLKQQNAIAKGEYLPEARLNYQNYLEAEPVPGVEQNLLGIHMTEKHMLSLLKVIETEKQTFEQSMGKIFDGWA</sequence>
<name>A0A4P9K584_9GAMM</name>
<dbReference type="Proteomes" id="UP000304864">
    <property type="component" value="Chromosome"/>
</dbReference>
<protein>
    <submittedName>
        <fullName evidence="1">Uncharacterized protein</fullName>
    </submittedName>
</protein>
<keyword evidence="2" id="KW-1185">Reference proteome</keyword>
<dbReference type="AlphaFoldDB" id="A0A4P9K584"/>
<gene>
    <name evidence="1" type="ORF">FE785_05695</name>
</gene>
<reference evidence="1 2" key="1">
    <citation type="submission" date="2019-05" db="EMBL/GenBank/DDBJ databases">
        <title>Thiomicrorhabdus sediminis sp. nov, a novel sulfur-oxidizing bacterium isolated from coastal sediment.</title>
        <authorList>
            <person name="Liu X."/>
        </authorList>
    </citation>
    <scope>NUCLEOTIDE SEQUENCE [LARGE SCALE GENOMIC DNA]</scope>
    <source>
        <strain evidence="1 2">G1</strain>
    </source>
</reference>
<dbReference type="KEGG" id="thig:FE785_05695"/>
<dbReference type="OrthoDB" id="9932075at2"/>
<dbReference type="EMBL" id="CP040602">
    <property type="protein sequence ID" value="QCU90155.1"/>
    <property type="molecule type" value="Genomic_DNA"/>
</dbReference>
<organism evidence="1 2">
    <name type="scientific">Thiomicrorhabdus sediminis</name>
    <dbReference type="NCBI Taxonomy" id="2580412"/>
    <lineage>
        <taxon>Bacteria</taxon>
        <taxon>Pseudomonadati</taxon>
        <taxon>Pseudomonadota</taxon>
        <taxon>Gammaproteobacteria</taxon>
        <taxon>Thiotrichales</taxon>
        <taxon>Piscirickettsiaceae</taxon>
        <taxon>Thiomicrorhabdus</taxon>
    </lineage>
</organism>
<evidence type="ECO:0000313" key="1">
    <source>
        <dbReference type="EMBL" id="QCU90155.1"/>
    </source>
</evidence>
<evidence type="ECO:0000313" key="2">
    <source>
        <dbReference type="Proteomes" id="UP000304864"/>
    </source>
</evidence>